<gene>
    <name evidence="5" type="primary">ureR</name>
    <name evidence="5" type="ORF">NCTC10476_00312</name>
</gene>
<dbReference type="RefSeq" id="WP_004717503.1">
    <property type="nucleotide sequence ID" value="NZ_JANAUM010000002.1"/>
</dbReference>
<proteinExistence type="predicted"/>
<feature type="domain" description="HTH araC/xylS-type" evidence="4">
    <location>
        <begin position="161"/>
        <end position="258"/>
    </location>
</feature>
<accession>A0A380QKL1</accession>
<keyword evidence="6" id="KW-1185">Reference proteome</keyword>
<dbReference type="Pfam" id="PF12833">
    <property type="entry name" value="HTH_18"/>
    <property type="match status" value="1"/>
</dbReference>
<evidence type="ECO:0000256" key="3">
    <source>
        <dbReference type="ARBA" id="ARBA00023163"/>
    </source>
</evidence>
<reference evidence="5 6" key="1">
    <citation type="submission" date="2018-06" db="EMBL/GenBank/DDBJ databases">
        <authorList>
            <consortium name="Pathogen Informatics"/>
            <person name="Doyle S."/>
        </authorList>
    </citation>
    <scope>NUCLEOTIDE SEQUENCE [LARGE SCALE GENOMIC DNA]</scope>
    <source>
        <strain evidence="5 6">NCTC10476</strain>
    </source>
</reference>
<dbReference type="AlphaFoldDB" id="A0A380QKL1"/>
<dbReference type="InterPro" id="IPR018062">
    <property type="entry name" value="HTH_AraC-typ_CS"/>
</dbReference>
<dbReference type="GO" id="GO:0000976">
    <property type="term" value="F:transcription cis-regulatory region binding"/>
    <property type="evidence" value="ECO:0007669"/>
    <property type="project" value="TreeGrafter"/>
</dbReference>
<dbReference type="GO" id="GO:0005829">
    <property type="term" value="C:cytosol"/>
    <property type="evidence" value="ECO:0007669"/>
    <property type="project" value="TreeGrafter"/>
</dbReference>
<sequence length="275" mass="31295">MQAKLSMQEISSRQAHVLHKVKLLMPALCRVRQGRKIIEWQGHTETADHSQLIVFPAGYELQIANIPAGEGYLSEIIYIPLSITNFYLKHYPLPHKKKDVQRFCIKLTNELEYCWKQLKFALDHDYSSQLLEHMLLGLLLILRETSAANIFLDSSDNTVTARCQDLLILSPSARWSARTVAEQLHMSVSTFHRHLAAEGGSFQQILDDVRLGNALNAIQTTSKPIGEIARDNGYQCPSRFTSRFQKRYQITPRALRQAIQAKDRADDGVMLSPQP</sequence>
<evidence type="ECO:0000259" key="4">
    <source>
        <dbReference type="PROSITE" id="PS01124"/>
    </source>
</evidence>
<dbReference type="STRING" id="29486.UGYR_01935"/>
<keyword evidence="3" id="KW-0804">Transcription</keyword>
<dbReference type="InterPro" id="IPR018060">
    <property type="entry name" value="HTH_AraC"/>
</dbReference>
<evidence type="ECO:0000256" key="2">
    <source>
        <dbReference type="ARBA" id="ARBA00023125"/>
    </source>
</evidence>
<name>A0A380QKL1_YERRU</name>
<evidence type="ECO:0000256" key="1">
    <source>
        <dbReference type="ARBA" id="ARBA00023015"/>
    </source>
</evidence>
<dbReference type="GO" id="GO:0003700">
    <property type="term" value="F:DNA-binding transcription factor activity"/>
    <property type="evidence" value="ECO:0007669"/>
    <property type="project" value="InterPro"/>
</dbReference>
<dbReference type="PROSITE" id="PS00041">
    <property type="entry name" value="HTH_ARAC_FAMILY_1"/>
    <property type="match status" value="1"/>
</dbReference>
<keyword evidence="1" id="KW-0805">Transcription regulation</keyword>
<dbReference type="PANTHER" id="PTHR47894">
    <property type="entry name" value="HTH-TYPE TRANSCRIPTIONAL REGULATOR GADX"/>
    <property type="match status" value="1"/>
</dbReference>
<dbReference type="PROSITE" id="PS01124">
    <property type="entry name" value="HTH_ARAC_FAMILY_2"/>
    <property type="match status" value="1"/>
</dbReference>
<dbReference type="InterPro" id="IPR009057">
    <property type="entry name" value="Homeodomain-like_sf"/>
</dbReference>
<dbReference type="PANTHER" id="PTHR47894:SF4">
    <property type="entry name" value="HTH-TYPE TRANSCRIPTIONAL REGULATOR GADX"/>
    <property type="match status" value="1"/>
</dbReference>
<dbReference type="EMBL" id="UHJG01000001">
    <property type="protein sequence ID" value="SUP98980.1"/>
    <property type="molecule type" value="Genomic_DNA"/>
</dbReference>
<dbReference type="SUPFAM" id="SSF46689">
    <property type="entry name" value="Homeodomain-like"/>
    <property type="match status" value="1"/>
</dbReference>
<organism evidence="5 6">
    <name type="scientific">Yersinia ruckeri</name>
    <dbReference type="NCBI Taxonomy" id="29486"/>
    <lineage>
        <taxon>Bacteria</taxon>
        <taxon>Pseudomonadati</taxon>
        <taxon>Pseudomonadota</taxon>
        <taxon>Gammaproteobacteria</taxon>
        <taxon>Enterobacterales</taxon>
        <taxon>Yersiniaceae</taxon>
        <taxon>Yersinia</taxon>
    </lineage>
</organism>
<evidence type="ECO:0000313" key="5">
    <source>
        <dbReference type="EMBL" id="SUP98980.1"/>
    </source>
</evidence>
<dbReference type="OrthoDB" id="9783876at2"/>
<dbReference type="Gene3D" id="1.10.10.60">
    <property type="entry name" value="Homeodomain-like"/>
    <property type="match status" value="1"/>
</dbReference>
<dbReference type="Proteomes" id="UP000255169">
    <property type="component" value="Unassembled WGS sequence"/>
</dbReference>
<keyword evidence="2" id="KW-0238">DNA-binding</keyword>
<protein>
    <submittedName>
        <fullName evidence="5">AraC family transcriptional regulator</fullName>
    </submittedName>
</protein>
<evidence type="ECO:0000313" key="6">
    <source>
        <dbReference type="Proteomes" id="UP000255169"/>
    </source>
</evidence>
<dbReference type="SMART" id="SM00342">
    <property type="entry name" value="HTH_ARAC"/>
    <property type="match status" value="1"/>
</dbReference>